<name>A0A812CIK3_ACAPH</name>
<dbReference type="Proteomes" id="UP000597762">
    <property type="component" value="Unassembled WGS sequence"/>
</dbReference>
<evidence type="ECO:0000256" key="1">
    <source>
        <dbReference type="SAM" id="Phobius"/>
    </source>
</evidence>
<dbReference type="EMBL" id="CAHIKZ030001724">
    <property type="protein sequence ID" value="CAE1273416.1"/>
    <property type="molecule type" value="Genomic_DNA"/>
</dbReference>
<keyword evidence="1" id="KW-0812">Transmembrane</keyword>
<keyword evidence="1" id="KW-1133">Transmembrane helix</keyword>
<keyword evidence="1" id="KW-0472">Membrane</keyword>
<proteinExistence type="predicted"/>
<evidence type="ECO:0000313" key="2">
    <source>
        <dbReference type="EMBL" id="CAE1273416.1"/>
    </source>
</evidence>
<sequence length="183" mass="20367">MHVYFSVPTNNNDKKSKRSSWRWESISQSNFGSGLGISLCVSVCLSVSLSLSLSLSLISHFKMWNAITHYRSLSLITSPPIFVEHAPPPICLNFLMVCHYSIAFNVPRKFYIHLAFFPPNSLFSVSLSPPSLCLCLCLSLSLSLSLSIFSFFLFLVPSSTLSPCLCFSLICLYARLYVCSSLA</sequence>
<dbReference type="AlphaFoldDB" id="A0A812CIK3"/>
<organism evidence="2 3">
    <name type="scientific">Acanthosepion pharaonis</name>
    <name type="common">Pharaoh cuttlefish</name>
    <name type="synonym">Sepia pharaonis</name>
    <dbReference type="NCBI Taxonomy" id="158019"/>
    <lineage>
        <taxon>Eukaryota</taxon>
        <taxon>Metazoa</taxon>
        <taxon>Spiralia</taxon>
        <taxon>Lophotrochozoa</taxon>
        <taxon>Mollusca</taxon>
        <taxon>Cephalopoda</taxon>
        <taxon>Coleoidea</taxon>
        <taxon>Decapodiformes</taxon>
        <taxon>Sepiida</taxon>
        <taxon>Sepiina</taxon>
        <taxon>Sepiidae</taxon>
        <taxon>Acanthosepion</taxon>
    </lineage>
</organism>
<feature type="transmembrane region" description="Helical" evidence="1">
    <location>
        <begin position="160"/>
        <end position="178"/>
    </location>
</feature>
<accession>A0A812CIK3</accession>
<evidence type="ECO:0000313" key="3">
    <source>
        <dbReference type="Proteomes" id="UP000597762"/>
    </source>
</evidence>
<gene>
    <name evidence="2" type="ORF">SPHA_38101</name>
</gene>
<feature type="transmembrane region" description="Helical" evidence="1">
    <location>
        <begin position="35"/>
        <end position="58"/>
    </location>
</feature>
<keyword evidence="3" id="KW-1185">Reference proteome</keyword>
<feature type="transmembrane region" description="Helical" evidence="1">
    <location>
        <begin position="132"/>
        <end position="154"/>
    </location>
</feature>
<protein>
    <submittedName>
        <fullName evidence="2">Uncharacterized protein</fullName>
    </submittedName>
</protein>
<reference evidence="2" key="1">
    <citation type="submission" date="2021-01" db="EMBL/GenBank/DDBJ databases">
        <authorList>
            <person name="Li R."/>
            <person name="Bekaert M."/>
        </authorList>
    </citation>
    <scope>NUCLEOTIDE SEQUENCE</scope>
    <source>
        <strain evidence="2">Farmed</strain>
    </source>
</reference>
<comment type="caution">
    <text evidence="2">The sequence shown here is derived from an EMBL/GenBank/DDBJ whole genome shotgun (WGS) entry which is preliminary data.</text>
</comment>